<dbReference type="EMBL" id="GBXM01028182">
    <property type="protein sequence ID" value="JAH80395.1"/>
    <property type="molecule type" value="Transcribed_RNA"/>
</dbReference>
<evidence type="ECO:0000313" key="2">
    <source>
        <dbReference type="EMBL" id="JAH80395.1"/>
    </source>
</evidence>
<feature type="region of interest" description="Disordered" evidence="1">
    <location>
        <begin position="1"/>
        <end position="48"/>
    </location>
</feature>
<protein>
    <submittedName>
        <fullName evidence="2">Uncharacterized protein</fullName>
    </submittedName>
</protein>
<reference evidence="2" key="1">
    <citation type="submission" date="2014-11" db="EMBL/GenBank/DDBJ databases">
        <authorList>
            <person name="Amaro Gonzalez C."/>
        </authorList>
    </citation>
    <scope>NUCLEOTIDE SEQUENCE</scope>
</reference>
<proteinExistence type="predicted"/>
<evidence type="ECO:0000256" key="1">
    <source>
        <dbReference type="SAM" id="MobiDB-lite"/>
    </source>
</evidence>
<dbReference type="AlphaFoldDB" id="A0A0E9VST7"/>
<organism evidence="2">
    <name type="scientific">Anguilla anguilla</name>
    <name type="common">European freshwater eel</name>
    <name type="synonym">Muraena anguilla</name>
    <dbReference type="NCBI Taxonomy" id="7936"/>
    <lineage>
        <taxon>Eukaryota</taxon>
        <taxon>Metazoa</taxon>
        <taxon>Chordata</taxon>
        <taxon>Craniata</taxon>
        <taxon>Vertebrata</taxon>
        <taxon>Euteleostomi</taxon>
        <taxon>Actinopterygii</taxon>
        <taxon>Neopterygii</taxon>
        <taxon>Teleostei</taxon>
        <taxon>Anguilliformes</taxon>
        <taxon>Anguillidae</taxon>
        <taxon>Anguilla</taxon>
    </lineage>
</organism>
<reference evidence="2" key="2">
    <citation type="journal article" date="2015" name="Fish Shellfish Immunol.">
        <title>Early steps in the European eel (Anguilla anguilla)-Vibrio vulnificus interaction in the gills: Role of the RtxA13 toxin.</title>
        <authorList>
            <person name="Callol A."/>
            <person name="Pajuelo D."/>
            <person name="Ebbesson L."/>
            <person name="Teles M."/>
            <person name="MacKenzie S."/>
            <person name="Amaro C."/>
        </authorList>
    </citation>
    <scope>NUCLEOTIDE SEQUENCE</scope>
</reference>
<sequence length="48" mass="5642">MPAERNKSVNMDEKDVCSFLNKEKDKDRETERRPASSREKSKDRDEGV</sequence>
<accession>A0A0E9VST7</accession>
<name>A0A0E9VST7_ANGAN</name>